<organism evidence="2 3">
    <name type="scientific">Lucilia cuprina</name>
    <name type="common">Green bottle fly</name>
    <name type="synonym">Australian sheep blowfly</name>
    <dbReference type="NCBI Taxonomy" id="7375"/>
    <lineage>
        <taxon>Eukaryota</taxon>
        <taxon>Metazoa</taxon>
        <taxon>Ecdysozoa</taxon>
        <taxon>Arthropoda</taxon>
        <taxon>Hexapoda</taxon>
        <taxon>Insecta</taxon>
        <taxon>Pterygota</taxon>
        <taxon>Neoptera</taxon>
        <taxon>Endopterygota</taxon>
        <taxon>Diptera</taxon>
        <taxon>Brachycera</taxon>
        <taxon>Muscomorpha</taxon>
        <taxon>Oestroidea</taxon>
        <taxon>Calliphoridae</taxon>
        <taxon>Luciliinae</taxon>
        <taxon>Lucilia</taxon>
    </lineage>
</organism>
<accession>A0A0L0CGG1</accession>
<dbReference type="SUPFAM" id="SSF54236">
    <property type="entry name" value="Ubiquitin-like"/>
    <property type="match status" value="1"/>
</dbReference>
<protein>
    <recommendedName>
        <fullName evidence="1">FERM domain-containing protein</fullName>
    </recommendedName>
</protein>
<dbReference type="OMA" id="FNTEGWA"/>
<dbReference type="Proteomes" id="UP000037069">
    <property type="component" value="Unassembled WGS sequence"/>
</dbReference>
<evidence type="ECO:0000313" key="2">
    <source>
        <dbReference type="EMBL" id="KNC31330.1"/>
    </source>
</evidence>
<dbReference type="STRING" id="7375.A0A0L0CGG1"/>
<dbReference type="Gene3D" id="3.10.20.90">
    <property type="entry name" value="Phosphatidylinositol 3-kinase Catalytic Subunit, Chain A, domain 1"/>
    <property type="match status" value="1"/>
</dbReference>
<gene>
    <name evidence="2" type="ORF">FF38_01104</name>
</gene>
<feature type="domain" description="FERM" evidence="1">
    <location>
        <begin position="31"/>
        <end position="169"/>
    </location>
</feature>
<dbReference type="InterPro" id="IPR029071">
    <property type="entry name" value="Ubiquitin-like_domsf"/>
</dbReference>
<keyword evidence="3" id="KW-1185">Reference proteome</keyword>
<dbReference type="AlphaFoldDB" id="A0A0L0CGG1"/>
<evidence type="ECO:0000259" key="1">
    <source>
        <dbReference type="PROSITE" id="PS50057"/>
    </source>
</evidence>
<dbReference type="OrthoDB" id="6108017at2759"/>
<proteinExistence type="predicted"/>
<dbReference type="InterPro" id="IPR000299">
    <property type="entry name" value="FERM_domain"/>
</dbReference>
<dbReference type="CDD" id="cd17208">
    <property type="entry name" value="FERM_F1_DdMyo7_like"/>
    <property type="match status" value="1"/>
</dbReference>
<sequence length="169" mass="19512">MAHPWEIKISLNFLLKCTSVYLQAMRRLGTIVCRFFFLDGRTKAIDVHPTDTAGDAVLKLAEKLNLFNTEGWAIFQSRPNGEEHIKSFDYLYDVIAAWELKQVKLHPTTTTHKRLTNGSSSGENRFVFKKRLFKSTRELSQDPVEVNLLYAQAVYSVVKNTMIQHYTVR</sequence>
<reference evidence="2 3" key="1">
    <citation type="journal article" date="2015" name="Nat. Commun.">
        <title>Lucilia cuprina genome unlocks parasitic fly biology to underpin future interventions.</title>
        <authorList>
            <person name="Anstead C.A."/>
            <person name="Korhonen P.K."/>
            <person name="Young N.D."/>
            <person name="Hall R.S."/>
            <person name="Jex A.R."/>
            <person name="Murali S.C."/>
            <person name="Hughes D.S."/>
            <person name="Lee S.F."/>
            <person name="Perry T."/>
            <person name="Stroehlein A.J."/>
            <person name="Ansell B.R."/>
            <person name="Breugelmans B."/>
            <person name="Hofmann A."/>
            <person name="Qu J."/>
            <person name="Dugan S."/>
            <person name="Lee S.L."/>
            <person name="Chao H."/>
            <person name="Dinh H."/>
            <person name="Han Y."/>
            <person name="Doddapaneni H.V."/>
            <person name="Worley K.C."/>
            <person name="Muzny D.M."/>
            <person name="Ioannidis P."/>
            <person name="Waterhouse R.M."/>
            <person name="Zdobnov E.M."/>
            <person name="James P.J."/>
            <person name="Bagnall N.H."/>
            <person name="Kotze A.C."/>
            <person name="Gibbs R.A."/>
            <person name="Richards S."/>
            <person name="Batterham P."/>
            <person name="Gasser R.B."/>
        </authorList>
    </citation>
    <scope>NUCLEOTIDE SEQUENCE [LARGE SCALE GENOMIC DNA]</scope>
    <source>
        <strain evidence="2 3">LS</strain>
        <tissue evidence="2">Full body</tissue>
    </source>
</reference>
<dbReference type="EMBL" id="JRES01000436">
    <property type="protein sequence ID" value="KNC31330.1"/>
    <property type="molecule type" value="Genomic_DNA"/>
</dbReference>
<evidence type="ECO:0000313" key="3">
    <source>
        <dbReference type="Proteomes" id="UP000037069"/>
    </source>
</evidence>
<comment type="caution">
    <text evidence="2">The sequence shown here is derived from an EMBL/GenBank/DDBJ whole genome shotgun (WGS) entry which is preliminary data.</text>
</comment>
<dbReference type="PROSITE" id="PS50057">
    <property type="entry name" value="FERM_3"/>
    <property type="match status" value="1"/>
</dbReference>
<dbReference type="Pfam" id="PF21989">
    <property type="entry name" value="RA_2"/>
    <property type="match status" value="1"/>
</dbReference>
<name>A0A0L0CGG1_LUCCU</name>